<accession>A0AAD6SHM9</accession>
<comment type="caution">
    <text evidence="2">The sequence shown here is derived from an EMBL/GenBank/DDBJ whole genome shotgun (WGS) entry which is preliminary data.</text>
</comment>
<reference evidence="2" key="1">
    <citation type="submission" date="2023-03" db="EMBL/GenBank/DDBJ databases">
        <title>Massive genome expansion in bonnet fungi (Mycena s.s.) driven by repeated elements and novel gene families across ecological guilds.</title>
        <authorList>
            <consortium name="Lawrence Berkeley National Laboratory"/>
            <person name="Harder C.B."/>
            <person name="Miyauchi S."/>
            <person name="Viragh M."/>
            <person name="Kuo A."/>
            <person name="Thoen E."/>
            <person name="Andreopoulos B."/>
            <person name="Lu D."/>
            <person name="Skrede I."/>
            <person name="Drula E."/>
            <person name="Henrissat B."/>
            <person name="Morin E."/>
            <person name="Kohler A."/>
            <person name="Barry K."/>
            <person name="LaButti K."/>
            <person name="Morin E."/>
            <person name="Salamov A."/>
            <person name="Lipzen A."/>
            <person name="Mereny Z."/>
            <person name="Hegedus B."/>
            <person name="Baldrian P."/>
            <person name="Stursova M."/>
            <person name="Weitz H."/>
            <person name="Taylor A."/>
            <person name="Grigoriev I.V."/>
            <person name="Nagy L.G."/>
            <person name="Martin F."/>
            <person name="Kauserud H."/>
        </authorList>
    </citation>
    <scope>NUCLEOTIDE SEQUENCE</scope>
    <source>
        <strain evidence="2">CBHHK200</strain>
    </source>
</reference>
<feature type="compositionally biased region" description="Acidic residues" evidence="1">
    <location>
        <begin position="631"/>
        <end position="654"/>
    </location>
</feature>
<dbReference type="Proteomes" id="UP001218188">
    <property type="component" value="Unassembled WGS sequence"/>
</dbReference>
<keyword evidence="3" id="KW-1185">Reference proteome</keyword>
<name>A0AAD6SHM9_9AGAR</name>
<protein>
    <submittedName>
        <fullName evidence="2">Uncharacterized protein</fullName>
    </submittedName>
</protein>
<proteinExistence type="predicted"/>
<feature type="region of interest" description="Disordered" evidence="1">
    <location>
        <begin position="138"/>
        <end position="280"/>
    </location>
</feature>
<organism evidence="2 3">
    <name type="scientific">Mycena alexandri</name>
    <dbReference type="NCBI Taxonomy" id="1745969"/>
    <lineage>
        <taxon>Eukaryota</taxon>
        <taxon>Fungi</taxon>
        <taxon>Dikarya</taxon>
        <taxon>Basidiomycota</taxon>
        <taxon>Agaricomycotina</taxon>
        <taxon>Agaricomycetes</taxon>
        <taxon>Agaricomycetidae</taxon>
        <taxon>Agaricales</taxon>
        <taxon>Marasmiineae</taxon>
        <taxon>Mycenaceae</taxon>
        <taxon>Mycena</taxon>
    </lineage>
</organism>
<feature type="compositionally biased region" description="Low complexity" evidence="1">
    <location>
        <begin position="220"/>
        <end position="234"/>
    </location>
</feature>
<dbReference type="AlphaFoldDB" id="A0AAD6SHM9"/>
<feature type="region of interest" description="Disordered" evidence="1">
    <location>
        <begin position="599"/>
        <end position="666"/>
    </location>
</feature>
<gene>
    <name evidence="2" type="ORF">C8F04DRAFT_1267394</name>
</gene>
<evidence type="ECO:0000256" key="1">
    <source>
        <dbReference type="SAM" id="MobiDB-lite"/>
    </source>
</evidence>
<sequence length="874" mass="96328">MSSAAVHPIWSALNHKSASGLTGYLLEPQKIASATKPELWQAVATAFPVLRYLRQQSEQFNVPPSFIRFMHPLRYILQKLDVVPFTWWELVPLEDPDLKPLDKGFEIPFVAPPKLQVFPDEVTFAQAYSISAQHPLEGVDFVSPDNRPGGKADVSKRAPGAMHLGPPSSTPRSAKVGPPVSTRASTPTPKPKSKAKTKGIVATPVLTPGAGPSMSLRTRAAAASPSPEGPAVSSLKRGRSPEGLARLPTPVPASKAPAKKRARVKVEEPAPESDDDDERVRVKHMPNRPAGSVVPEYDYSVNKPSVVNALAKALDAALKFKNRISSAEIQASDTGFNVAADVPTDNGLLYVIRTKPKKPVAGFFSHIAPFSIARQTKSKAKKEDVEREPKYMPLPKIPSEPILEVDLADTGLPPSSCVMCILRNVACTRIGFGASCVQCQLSEPKLCDHVKTIEELIIFHSEIARNYAMASDVTEVILSEFVASAKRAQTAGMLYREASDDLRVRFRWFIAHVFKCIRLMGTANAMSSSSSMQFNWAERPDATRGDTVPVDYTHLDAERFFSTSFDALEVDDFFNLDPEDPFGVIAVGIDESSVPTVYLDPMPTVRRRPGQLRYPPDDDGPSLSKINDAPSDTEVEPEDEDGEVGSEGGDEEAVEGNGTKAAGEDDVEMADAGGEVLEEDGEEAPQSFQETFVASFSVHTRALMLSLVMPLSISFVNRLEEFASFMLEDMKPTKVCNLCLARGHPCVFFAWGRACESCEERFSSDCSYRNVNEWEDFRRSSDFNPNAGKFGRDLVPLDRLFDYIHPAFSINNSVYNKRLLLLKEKLNLMTSLPEVLDLHNKWAEDDFDYAAIFFVRRRMEELNDGLGSFTFLNS</sequence>
<evidence type="ECO:0000313" key="2">
    <source>
        <dbReference type="EMBL" id="KAJ7027108.1"/>
    </source>
</evidence>
<dbReference type="EMBL" id="JARJCM010000129">
    <property type="protein sequence ID" value="KAJ7027108.1"/>
    <property type="molecule type" value="Genomic_DNA"/>
</dbReference>
<evidence type="ECO:0000313" key="3">
    <source>
        <dbReference type="Proteomes" id="UP001218188"/>
    </source>
</evidence>